<evidence type="ECO:0000256" key="6">
    <source>
        <dbReference type="ARBA" id="ARBA00022617"/>
    </source>
</evidence>
<dbReference type="GO" id="GO:0034599">
    <property type="term" value="P:cellular response to oxidative stress"/>
    <property type="evidence" value="ECO:0007669"/>
    <property type="project" value="InterPro"/>
</dbReference>
<keyword evidence="10" id="KW-0408">Iron</keyword>
<dbReference type="SUPFAM" id="SSF48113">
    <property type="entry name" value="Heme-dependent peroxidases"/>
    <property type="match status" value="1"/>
</dbReference>
<comment type="function">
    <text evidence="1">Destroys radicals which are normally produced within the cells and which are toxic to biological systems.</text>
</comment>
<evidence type="ECO:0000256" key="3">
    <source>
        <dbReference type="ARBA" id="ARBA00004569"/>
    </source>
</evidence>
<accession>A0A7S3GD87</accession>
<dbReference type="PANTHER" id="PTHR31356:SF58">
    <property type="entry name" value="CYTOCHROME C PEROXIDASE, MITOCHONDRIAL"/>
    <property type="match status" value="1"/>
</dbReference>
<name>A0A7S3GD87_9EUKA</name>
<gene>
    <name evidence="17" type="ORF">PBIL07802_LOCUS24836</name>
</gene>
<dbReference type="PRINTS" id="PR00458">
    <property type="entry name" value="PEROXIDASE"/>
</dbReference>
<dbReference type="InterPro" id="IPR019794">
    <property type="entry name" value="Peroxidases_AS"/>
</dbReference>
<dbReference type="GO" id="GO:0046872">
    <property type="term" value="F:metal ion binding"/>
    <property type="evidence" value="ECO:0007669"/>
    <property type="project" value="UniProtKB-KW"/>
</dbReference>
<feature type="compositionally biased region" description="Basic and acidic residues" evidence="15">
    <location>
        <begin position="189"/>
        <end position="198"/>
    </location>
</feature>
<dbReference type="PROSITE" id="PS50873">
    <property type="entry name" value="PEROXIDASE_4"/>
    <property type="match status" value="1"/>
</dbReference>
<evidence type="ECO:0000256" key="15">
    <source>
        <dbReference type="SAM" id="MobiDB-lite"/>
    </source>
</evidence>
<evidence type="ECO:0000256" key="1">
    <source>
        <dbReference type="ARBA" id="ARBA00003917"/>
    </source>
</evidence>
<dbReference type="GO" id="GO:0042744">
    <property type="term" value="P:hydrogen peroxide catabolic process"/>
    <property type="evidence" value="ECO:0007669"/>
    <property type="project" value="TreeGrafter"/>
</dbReference>
<dbReference type="PRINTS" id="PR00459">
    <property type="entry name" value="ASPEROXIDASE"/>
</dbReference>
<keyword evidence="6" id="KW-0349">Heme</keyword>
<dbReference type="FunFam" id="1.10.420.10:FF:000009">
    <property type="entry name" value="Ascorbate peroxidase"/>
    <property type="match status" value="1"/>
</dbReference>
<dbReference type="InterPro" id="IPR019793">
    <property type="entry name" value="Peroxidases_heam-ligand_BS"/>
</dbReference>
<evidence type="ECO:0000259" key="16">
    <source>
        <dbReference type="PROSITE" id="PS50873"/>
    </source>
</evidence>
<organism evidence="17">
    <name type="scientific">Palpitomonas bilix</name>
    <dbReference type="NCBI Taxonomy" id="652834"/>
    <lineage>
        <taxon>Eukaryota</taxon>
        <taxon>Eukaryota incertae sedis</taxon>
    </lineage>
</organism>
<dbReference type="GO" id="GO:0004130">
    <property type="term" value="F:cytochrome-c peroxidase activity"/>
    <property type="evidence" value="ECO:0007669"/>
    <property type="project" value="UniProtKB-EC"/>
</dbReference>
<evidence type="ECO:0000256" key="5">
    <source>
        <dbReference type="ARBA" id="ARBA00022559"/>
    </source>
</evidence>
<evidence type="ECO:0000313" key="17">
    <source>
        <dbReference type="EMBL" id="CAE0262541.1"/>
    </source>
</evidence>
<comment type="similarity">
    <text evidence="4">Belongs to the peroxidase family. Cytochrome c peroxidase subfamily.</text>
</comment>
<comment type="subcellular location">
    <subcellularLocation>
        <location evidence="3">Mitochondrion intermembrane space</location>
    </subcellularLocation>
    <subcellularLocation>
        <location evidence="2">Mitochondrion matrix</location>
    </subcellularLocation>
</comment>
<keyword evidence="11" id="KW-0496">Mitochondrion</keyword>
<dbReference type="InterPro" id="IPR010255">
    <property type="entry name" value="Haem_peroxidase_sf"/>
</dbReference>
<proteinExistence type="inferred from homology"/>
<keyword evidence="9" id="KW-0560">Oxidoreductase</keyword>
<evidence type="ECO:0000256" key="8">
    <source>
        <dbReference type="ARBA" id="ARBA00022946"/>
    </source>
</evidence>
<evidence type="ECO:0000256" key="4">
    <source>
        <dbReference type="ARBA" id="ARBA00005997"/>
    </source>
</evidence>
<dbReference type="PANTHER" id="PTHR31356">
    <property type="entry name" value="THYLAKOID LUMENAL 29 KDA PROTEIN, CHLOROPLASTIC-RELATED"/>
    <property type="match status" value="1"/>
</dbReference>
<dbReference type="AlphaFoldDB" id="A0A7S3GD87"/>
<reference evidence="17" key="1">
    <citation type="submission" date="2021-01" db="EMBL/GenBank/DDBJ databases">
        <authorList>
            <person name="Corre E."/>
            <person name="Pelletier E."/>
            <person name="Niang G."/>
            <person name="Scheremetjew M."/>
            <person name="Finn R."/>
            <person name="Kale V."/>
            <person name="Holt S."/>
            <person name="Cochrane G."/>
            <person name="Meng A."/>
            <person name="Brown T."/>
            <person name="Cohen L."/>
        </authorList>
    </citation>
    <scope>NUCLEOTIDE SEQUENCE</scope>
    <source>
        <strain evidence="17">NIES-2562</strain>
    </source>
</reference>
<evidence type="ECO:0000256" key="14">
    <source>
        <dbReference type="ARBA" id="ARBA00049265"/>
    </source>
</evidence>
<dbReference type="InterPro" id="IPR002207">
    <property type="entry name" value="Peroxidase_I"/>
</dbReference>
<dbReference type="Pfam" id="PF00141">
    <property type="entry name" value="peroxidase"/>
    <property type="match status" value="1"/>
</dbReference>
<dbReference type="PROSITE" id="PS00435">
    <property type="entry name" value="PEROXIDASE_1"/>
    <property type="match status" value="1"/>
</dbReference>
<evidence type="ECO:0000256" key="9">
    <source>
        <dbReference type="ARBA" id="ARBA00023002"/>
    </source>
</evidence>
<dbReference type="InterPro" id="IPR002016">
    <property type="entry name" value="Haem_peroxidase"/>
</dbReference>
<dbReference type="Gene3D" id="1.10.420.10">
    <property type="entry name" value="Peroxidase, domain 2"/>
    <property type="match status" value="1"/>
</dbReference>
<evidence type="ECO:0000256" key="12">
    <source>
        <dbReference type="ARBA" id="ARBA00039063"/>
    </source>
</evidence>
<dbReference type="InterPro" id="IPR044831">
    <property type="entry name" value="Ccp1-like"/>
</dbReference>
<dbReference type="GO" id="GO:0005758">
    <property type="term" value="C:mitochondrial intermembrane space"/>
    <property type="evidence" value="ECO:0007669"/>
    <property type="project" value="UniProtKB-SubCell"/>
</dbReference>
<evidence type="ECO:0000256" key="7">
    <source>
        <dbReference type="ARBA" id="ARBA00022723"/>
    </source>
</evidence>
<evidence type="ECO:0000256" key="13">
    <source>
        <dbReference type="ARBA" id="ARBA00040313"/>
    </source>
</evidence>
<feature type="domain" description="Plant heme peroxidase family profile" evidence="16">
    <location>
        <begin position="145"/>
        <end position="349"/>
    </location>
</feature>
<keyword evidence="7" id="KW-0479">Metal-binding</keyword>
<feature type="region of interest" description="Disordered" evidence="15">
    <location>
        <begin position="188"/>
        <end position="214"/>
    </location>
</feature>
<dbReference type="PROSITE" id="PS00436">
    <property type="entry name" value="PEROXIDASE_2"/>
    <property type="match status" value="1"/>
</dbReference>
<keyword evidence="5" id="KW-0575">Peroxidase</keyword>
<dbReference type="Gene3D" id="1.10.520.10">
    <property type="match status" value="1"/>
</dbReference>
<dbReference type="EMBL" id="HBIB01038118">
    <property type="protein sequence ID" value="CAE0262541.1"/>
    <property type="molecule type" value="Transcribed_RNA"/>
</dbReference>
<dbReference type="GO" id="GO:0000302">
    <property type="term" value="P:response to reactive oxygen species"/>
    <property type="evidence" value="ECO:0007669"/>
    <property type="project" value="TreeGrafter"/>
</dbReference>
<evidence type="ECO:0000256" key="2">
    <source>
        <dbReference type="ARBA" id="ARBA00004305"/>
    </source>
</evidence>
<dbReference type="CDD" id="cd00691">
    <property type="entry name" value="ascorbate_peroxidase"/>
    <property type="match status" value="1"/>
</dbReference>
<dbReference type="GO" id="GO:0020037">
    <property type="term" value="F:heme binding"/>
    <property type="evidence" value="ECO:0007669"/>
    <property type="project" value="InterPro"/>
</dbReference>
<dbReference type="GO" id="GO:0005759">
    <property type="term" value="C:mitochondrial matrix"/>
    <property type="evidence" value="ECO:0007669"/>
    <property type="project" value="UniProtKB-SubCell"/>
</dbReference>
<comment type="catalytic activity">
    <reaction evidence="14">
        <text>2 Fe(II)-[cytochrome c] + H2O2 + 2 H(+) = 2 Fe(III)-[cytochrome c] + 2 H2O</text>
        <dbReference type="Rhea" id="RHEA:16581"/>
        <dbReference type="Rhea" id="RHEA-COMP:10350"/>
        <dbReference type="Rhea" id="RHEA-COMP:14399"/>
        <dbReference type="ChEBI" id="CHEBI:15377"/>
        <dbReference type="ChEBI" id="CHEBI:15378"/>
        <dbReference type="ChEBI" id="CHEBI:16240"/>
        <dbReference type="ChEBI" id="CHEBI:29033"/>
        <dbReference type="ChEBI" id="CHEBI:29034"/>
        <dbReference type="EC" id="1.11.1.5"/>
    </reaction>
</comment>
<dbReference type="FunFam" id="1.10.520.10:FF:000005">
    <property type="entry name" value="Cytochrome c peroxidase"/>
    <property type="match status" value="1"/>
</dbReference>
<evidence type="ECO:0000256" key="10">
    <source>
        <dbReference type="ARBA" id="ARBA00023004"/>
    </source>
</evidence>
<keyword evidence="8" id="KW-0809">Transit peptide</keyword>
<protein>
    <recommendedName>
        <fullName evidence="13">Cytochrome c peroxidase, mitochondrial</fullName>
        <ecNumber evidence="12">1.11.1.5</ecNumber>
    </recommendedName>
</protein>
<evidence type="ECO:0000256" key="11">
    <source>
        <dbReference type="ARBA" id="ARBA00023128"/>
    </source>
</evidence>
<dbReference type="EC" id="1.11.1.5" evidence="12"/>
<sequence>MFARRGAARLFSAGARMQLQRVRPNVAASARFERTIASNTRLSSAVLNAKQQQSGSGTIVALGAALAGVGYYFFAGSSSPKADVDWVSLRADIATLVEDEDCGPLLVRLAWHAAGTYDKKSNTGGSYGGTMRFSPEASDGANAGLDKARNLLEKVRKRHPNVSHGDLWTLAGVVAIEEMGGPKLKWRAGRKDAEDEKACPPVGRLPAADKGSQQSTIDHVREVFNRMGFSDEEMVALIGAHTLGRCHEDRSGYKGPWTRAETTFSNLYFQELLQQQWSVKKWTGPKQYEDKSGDLMMLPADMALVWDPIFKSHVERFARDEDVFFSRFASAFSKLMELGCSGLYNVKLE</sequence>